<proteinExistence type="predicted"/>
<keyword evidence="3" id="KW-1185">Reference proteome</keyword>
<dbReference type="GO" id="GO:0005737">
    <property type="term" value="C:cytoplasm"/>
    <property type="evidence" value="ECO:0007669"/>
    <property type="project" value="TreeGrafter"/>
</dbReference>
<dbReference type="EMBL" id="JAJOZR010000004">
    <property type="protein sequence ID" value="MCD7108918.1"/>
    <property type="molecule type" value="Genomic_DNA"/>
</dbReference>
<name>A0A9X1NTB8_9HYPH</name>
<dbReference type="Gene3D" id="3.40.30.10">
    <property type="entry name" value="Glutaredoxin"/>
    <property type="match status" value="1"/>
</dbReference>
<dbReference type="PANTHER" id="PTHR43968:SF6">
    <property type="entry name" value="GLUTATHIONE S-TRANSFERASE OMEGA"/>
    <property type="match status" value="1"/>
</dbReference>
<dbReference type="SUPFAM" id="SSF52833">
    <property type="entry name" value="Thioredoxin-like"/>
    <property type="match status" value="1"/>
</dbReference>
<dbReference type="InterPro" id="IPR004045">
    <property type="entry name" value="Glutathione_S-Trfase_N"/>
</dbReference>
<dbReference type="CDD" id="cd03205">
    <property type="entry name" value="GST_C_6"/>
    <property type="match status" value="1"/>
</dbReference>
<sequence length="196" mass="22348">MKILYSPASPYSTKVRMAAHYAGLPAESVLTDTNSNPPDLIASNPLGKIPTLVLDSGQAIFDSSVIMHFIDRETKGTLYPRNPEKRVQAEVLEALCDGICDSLLAIVYEKRFHPPEKVHEPWIERQWQKVERALDYLDANLPKTGTKLHAGHFALAATLRYIELRFAGEWQKGRSKLKNWPEKFEKHFPDYKLFKA</sequence>
<dbReference type="Gene3D" id="1.20.1050.10">
    <property type="match status" value="1"/>
</dbReference>
<evidence type="ECO:0000259" key="1">
    <source>
        <dbReference type="PROSITE" id="PS50404"/>
    </source>
</evidence>
<dbReference type="Pfam" id="PF13410">
    <property type="entry name" value="GST_C_2"/>
    <property type="match status" value="1"/>
</dbReference>
<dbReference type="SUPFAM" id="SSF47616">
    <property type="entry name" value="GST C-terminal domain-like"/>
    <property type="match status" value="1"/>
</dbReference>
<organism evidence="2 3">
    <name type="scientific">Rhizobium quercicola</name>
    <dbReference type="NCBI Taxonomy" id="2901226"/>
    <lineage>
        <taxon>Bacteria</taxon>
        <taxon>Pseudomonadati</taxon>
        <taxon>Pseudomonadota</taxon>
        <taxon>Alphaproteobacteria</taxon>
        <taxon>Hyphomicrobiales</taxon>
        <taxon>Rhizobiaceae</taxon>
        <taxon>Rhizobium/Agrobacterium group</taxon>
        <taxon>Rhizobium</taxon>
    </lineage>
</organism>
<gene>
    <name evidence="2" type="ORF">LRX75_07675</name>
</gene>
<comment type="caution">
    <text evidence="2">The sequence shown here is derived from an EMBL/GenBank/DDBJ whole genome shotgun (WGS) entry which is preliminary data.</text>
</comment>
<dbReference type="InterPro" id="IPR036282">
    <property type="entry name" value="Glutathione-S-Trfase_C_sf"/>
</dbReference>
<feature type="domain" description="GST N-terminal" evidence="1">
    <location>
        <begin position="1"/>
        <end position="78"/>
    </location>
</feature>
<dbReference type="SFLD" id="SFLDS00019">
    <property type="entry name" value="Glutathione_Transferase_(cytos"/>
    <property type="match status" value="1"/>
</dbReference>
<dbReference type="AlphaFoldDB" id="A0A9X1NTB8"/>
<dbReference type="InterPro" id="IPR040079">
    <property type="entry name" value="Glutathione_S-Trfase"/>
</dbReference>
<dbReference type="Proteomes" id="UP001139089">
    <property type="component" value="Unassembled WGS sequence"/>
</dbReference>
<dbReference type="InterPro" id="IPR036249">
    <property type="entry name" value="Thioredoxin-like_sf"/>
</dbReference>
<dbReference type="InterPro" id="IPR050983">
    <property type="entry name" value="GST_Omega/HSP26"/>
</dbReference>
<accession>A0A9X1NTB8</accession>
<reference evidence="2" key="1">
    <citation type="submission" date="2021-12" db="EMBL/GenBank/DDBJ databases">
        <authorList>
            <person name="Li Y."/>
        </authorList>
    </citation>
    <scope>NUCLEOTIDE SEQUENCE</scope>
    <source>
        <strain evidence="2">DKSPLA3</strain>
    </source>
</reference>
<dbReference type="Pfam" id="PF13409">
    <property type="entry name" value="GST_N_2"/>
    <property type="match status" value="1"/>
</dbReference>
<dbReference type="PANTHER" id="PTHR43968">
    <property type="match status" value="1"/>
</dbReference>
<dbReference type="CDD" id="cd03049">
    <property type="entry name" value="GST_N_3"/>
    <property type="match status" value="1"/>
</dbReference>
<evidence type="ECO:0000313" key="2">
    <source>
        <dbReference type="EMBL" id="MCD7108918.1"/>
    </source>
</evidence>
<evidence type="ECO:0000313" key="3">
    <source>
        <dbReference type="Proteomes" id="UP001139089"/>
    </source>
</evidence>
<protein>
    <submittedName>
        <fullName evidence="2">Glutathione S-transferase</fullName>
    </submittedName>
</protein>
<dbReference type="RefSeq" id="WP_113150330.1">
    <property type="nucleotide sequence ID" value="NZ_JAJOZR010000004.1"/>
</dbReference>
<dbReference type="PROSITE" id="PS50404">
    <property type="entry name" value="GST_NTER"/>
    <property type="match status" value="1"/>
</dbReference>